<keyword evidence="2" id="KW-1133">Transmembrane helix</keyword>
<protein>
    <recommendedName>
        <fullName evidence="3">GH16 domain-containing protein</fullName>
    </recommendedName>
</protein>
<dbReference type="PANTHER" id="PTHR10963:SF60">
    <property type="entry name" value="GRAM-NEGATIVE BACTERIA-BINDING PROTEIN 1-RELATED"/>
    <property type="match status" value="1"/>
</dbReference>
<dbReference type="PROSITE" id="PS51762">
    <property type="entry name" value="GH16_2"/>
    <property type="match status" value="1"/>
</dbReference>
<feature type="domain" description="GH16" evidence="3">
    <location>
        <begin position="121"/>
        <end position="430"/>
    </location>
</feature>
<keyword evidence="2" id="KW-0472">Membrane</keyword>
<name>A0ABP1RC66_9HEXA</name>
<dbReference type="InterPro" id="IPR050546">
    <property type="entry name" value="Glycosyl_Hydrlase_16"/>
</dbReference>
<reference evidence="4 5" key="1">
    <citation type="submission" date="2024-08" db="EMBL/GenBank/DDBJ databases">
        <authorList>
            <person name="Cucini C."/>
            <person name="Frati F."/>
        </authorList>
    </citation>
    <scope>NUCLEOTIDE SEQUENCE [LARGE SCALE GENOMIC DNA]</scope>
</reference>
<gene>
    <name evidence="4" type="ORF">ODALV1_LOCUS21100</name>
</gene>
<proteinExistence type="predicted"/>
<evidence type="ECO:0000313" key="5">
    <source>
        <dbReference type="Proteomes" id="UP001642540"/>
    </source>
</evidence>
<evidence type="ECO:0000256" key="1">
    <source>
        <dbReference type="SAM" id="MobiDB-lite"/>
    </source>
</evidence>
<keyword evidence="5" id="KW-1185">Reference proteome</keyword>
<keyword evidence="2" id="KW-0812">Transmembrane</keyword>
<comment type="caution">
    <text evidence="4">The sequence shown here is derived from an EMBL/GenBank/DDBJ whole genome shotgun (WGS) entry which is preliminary data.</text>
</comment>
<accession>A0ABP1RC66</accession>
<dbReference type="PANTHER" id="PTHR10963">
    <property type="entry name" value="GLYCOSYL HYDROLASE-RELATED"/>
    <property type="match status" value="1"/>
</dbReference>
<dbReference type="SUPFAM" id="SSF49899">
    <property type="entry name" value="Concanavalin A-like lectins/glucanases"/>
    <property type="match status" value="1"/>
</dbReference>
<dbReference type="Proteomes" id="UP001642540">
    <property type="component" value="Unassembled WGS sequence"/>
</dbReference>
<evidence type="ECO:0000313" key="4">
    <source>
        <dbReference type="EMBL" id="CAL8125731.1"/>
    </source>
</evidence>
<dbReference type="EMBL" id="CAXLJM020000069">
    <property type="protein sequence ID" value="CAL8125731.1"/>
    <property type="molecule type" value="Genomic_DNA"/>
</dbReference>
<feature type="region of interest" description="Disordered" evidence="1">
    <location>
        <begin position="95"/>
        <end position="134"/>
    </location>
</feature>
<organism evidence="4 5">
    <name type="scientific">Orchesella dallaii</name>
    <dbReference type="NCBI Taxonomy" id="48710"/>
    <lineage>
        <taxon>Eukaryota</taxon>
        <taxon>Metazoa</taxon>
        <taxon>Ecdysozoa</taxon>
        <taxon>Arthropoda</taxon>
        <taxon>Hexapoda</taxon>
        <taxon>Collembola</taxon>
        <taxon>Entomobryomorpha</taxon>
        <taxon>Entomobryoidea</taxon>
        <taxon>Orchesellidae</taxon>
        <taxon>Orchesellinae</taxon>
        <taxon>Orchesella</taxon>
    </lineage>
</organism>
<dbReference type="InterPro" id="IPR013320">
    <property type="entry name" value="ConA-like_dom_sf"/>
</dbReference>
<dbReference type="Gene3D" id="2.60.120.200">
    <property type="match status" value="1"/>
</dbReference>
<evidence type="ECO:0000256" key="2">
    <source>
        <dbReference type="SAM" id="Phobius"/>
    </source>
</evidence>
<feature type="transmembrane region" description="Helical" evidence="2">
    <location>
        <begin position="56"/>
        <end position="81"/>
    </location>
</feature>
<evidence type="ECO:0000259" key="3">
    <source>
        <dbReference type="PROSITE" id="PS51762"/>
    </source>
</evidence>
<sequence>MSSFIEDRRPFAAAMQNYQRMDVDASTSQASLNIPEDNGKKYRAEQPGFLGINLRLLCSVISIIFFILTLLLFIATIVAYYNRPNSEVLQGANNTTSTSAGFSSKDVYSGDNQTSPNKDKDGSKSSTVPPELPDTKFETEKWSVTTINGTRFKPGALAFAEEFNTFDTSKWFHLTGNSENHFYFNVNNRSNSFVEDGILHLKPTYSEDRFGKAYIENGTLLLGIIPSEKCKDGTGLCWKGSGPIVHPIMAPLLTSKNFFKFKYGKLQIRAKMPSGDWIEPIISLQPDTSFYGDELKSGQIHFVDTKGNRKLFNADGVNVGSEQTCPDIRFGANDIRKLIYYCVSTDEDQGFDRDFHLYELEWTRDTITLKIDDEGIIAAPFPRPSMYKLWSKGRRIPNPWDSGAENPKLAPFDRDVSKLISFVKKDFDPT</sequence>
<dbReference type="InterPro" id="IPR000757">
    <property type="entry name" value="Beta-glucanase-like"/>
</dbReference>